<evidence type="ECO:0000313" key="1">
    <source>
        <dbReference type="EMBL" id="KAK7484439.1"/>
    </source>
</evidence>
<comment type="caution">
    <text evidence="1">The sequence shown here is derived from an EMBL/GenBank/DDBJ whole genome shotgun (WGS) entry which is preliminary data.</text>
</comment>
<name>A0ABD0KBI8_9CAEN</name>
<gene>
    <name evidence="1" type="ORF">BaRGS_00024324</name>
</gene>
<sequence length="107" mass="11854">PHSGLARQTEPTMGLCTSREVSDPAARRLLGATISQEVIITNVEEAIADYAWKSFTQTHSSLKRLCLRRADYTIEVPKDDFYFENSGATVRQFGDNDNADQSLNGTS</sequence>
<reference evidence="1 2" key="1">
    <citation type="journal article" date="2023" name="Sci. Data">
        <title>Genome assembly of the Korean intertidal mud-creeper Batillaria attramentaria.</title>
        <authorList>
            <person name="Patra A.K."/>
            <person name="Ho P.T."/>
            <person name="Jun S."/>
            <person name="Lee S.J."/>
            <person name="Kim Y."/>
            <person name="Won Y.J."/>
        </authorList>
    </citation>
    <scope>NUCLEOTIDE SEQUENCE [LARGE SCALE GENOMIC DNA]</scope>
    <source>
        <strain evidence="1">Wonlab-2016</strain>
    </source>
</reference>
<proteinExistence type="predicted"/>
<accession>A0ABD0KBI8</accession>
<protein>
    <submittedName>
        <fullName evidence="1">Uncharacterized protein</fullName>
    </submittedName>
</protein>
<dbReference type="EMBL" id="JACVVK020000210">
    <property type="protein sequence ID" value="KAK7484439.1"/>
    <property type="molecule type" value="Genomic_DNA"/>
</dbReference>
<dbReference type="AlphaFoldDB" id="A0ABD0KBI8"/>
<organism evidence="1 2">
    <name type="scientific">Batillaria attramentaria</name>
    <dbReference type="NCBI Taxonomy" id="370345"/>
    <lineage>
        <taxon>Eukaryota</taxon>
        <taxon>Metazoa</taxon>
        <taxon>Spiralia</taxon>
        <taxon>Lophotrochozoa</taxon>
        <taxon>Mollusca</taxon>
        <taxon>Gastropoda</taxon>
        <taxon>Caenogastropoda</taxon>
        <taxon>Sorbeoconcha</taxon>
        <taxon>Cerithioidea</taxon>
        <taxon>Batillariidae</taxon>
        <taxon>Batillaria</taxon>
    </lineage>
</organism>
<feature type="non-terminal residue" evidence="1">
    <location>
        <position position="1"/>
    </location>
</feature>
<dbReference type="Proteomes" id="UP001519460">
    <property type="component" value="Unassembled WGS sequence"/>
</dbReference>
<keyword evidence="2" id="KW-1185">Reference proteome</keyword>
<feature type="non-terminal residue" evidence="1">
    <location>
        <position position="107"/>
    </location>
</feature>
<evidence type="ECO:0000313" key="2">
    <source>
        <dbReference type="Proteomes" id="UP001519460"/>
    </source>
</evidence>